<evidence type="ECO:0000256" key="1">
    <source>
        <dbReference type="ARBA" id="ARBA00004123"/>
    </source>
</evidence>
<gene>
    <name evidence="9" type="primary">PRP40</name>
    <name evidence="9" type="ORF">H4R26_000737</name>
</gene>
<keyword evidence="2" id="KW-0507">mRNA processing</keyword>
<organism evidence="9 10">
    <name type="scientific">Coemansia thaxteri</name>
    <dbReference type="NCBI Taxonomy" id="2663907"/>
    <lineage>
        <taxon>Eukaryota</taxon>
        <taxon>Fungi</taxon>
        <taxon>Fungi incertae sedis</taxon>
        <taxon>Zoopagomycota</taxon>
        <taxon>Kickxellomycotina</taxon>
        <taxon>Kickxellomycetes</taxon>
        <taxon>Kickxellales</taxon>
        <taxon>Kickxellaceae</taxon>
        <taxon>Coemansia</taxon>
    </lineage>
</organism>
<dbReference type="PANTHER" id="PTHR11864:SF0">
    <property type="entry name" value="PRP40 PRE-MRNA PROCESSING FACTOR 40 HOMOLOG A (YEAST)"/>
    <property type="match status" value="1"/>
</dbReference>
<keyword evidence="4" id="KW-0508">mRNA splicing</keyword>
<dbReference type="AlphaFoldDB" id="A0A9W8BPA0"/>
<comment type="caution">
    <text evidence="9">The sequence shown here is derived from an EMBL/GenBank/DDBJ whole genome shotgun (WGS) entry which is preliminary data.</text>
</comment>
<dbReference type="InterPro" id="IPR036020">
    <property type="entry name" value="WW_dom_sf"/>
</dbReference>
<evidence type="ECO:0000256" key="6">
    <source>
        <dbReference type="SAM" id="MobiDB-lite"/>
    </source>
</evidence>
<dbReference type="SUPFAM" id="SSF81698">
    <property type="entry name" value="FF domain"/>
    <property type="match status" value="4"/>
</dbReference>
<dbReference type="Pfam" id="PF01846">
    <property type="entry name" value="FF"/>
    <property type="match status" value="3"/>
</dbReference>
<evidence type="ECO:0000256" key="5">
    <source>
        <dbReference type="ARBA" id="ARBA00023242"/>
    </source>
</evidence>
<feature type="region of interest" description="Disordered" evidence="6">
    <location>
        <begin position="71"/>
        <end position="156"/>
    </location>
</feature>
<dbReference type="Gene3D" id="1.10.10.440">
    <property type="entry name" value="FF domain"/>
    <property type="match status" value="4"/>
</dbReference>
<dbReference type="GO" id="GO:0045292">
    <property type="term" value="P:mRNA cis splicing, via spliceosome"/>
    <property type="evidence" value="ECO:0007669"/>
    <property type="project" value="InterPro"/>
</dbReference>
<dbReference type="PROSITE" id="PS50020">
    <property type="entry name" value="WW_DOMAIN_2"/>
    <property type="match status" value="2"/>
</dbReference>
<dbReference type="InterPro" id="IPR039726">
    <property type="entry name" value="Prp40-like"/>
</dbReference>
<feature type="domain" description="WW" evidence="7">
    <location>
        <begin position="50"/>
        <end position="82"/>
    </location>
</feature>
<evidence type="ECO:0000256" key="4">
    <source>
        <dbReference type="ARBA" id="ARBA00023187"/>
    </source>
</evidence>
<proteinExistence type="predicted"/>
<evidence type="ECO:0000259" key="8">
    <source>
        <dbReference type="PROSITE" id="PS51676"/>
    </source>
</evidence>
<dbReference type="CDD" id="cd00201">
    <property type="entry name" value="WW"/>
    <property type="match status" value="2"/>
</dbReference>
<dbReference type="PROSITE" id="PS51676">
    <property type="entry name" value="FF"/>
    <property type="match status" value="2"/>
</dbReference>
<evidence type="ECO:0000259" key="7">
    <source>
        <dbReference type="PROSITE" id="PS50020"/>
    </source>
</evidence>
<evidence type="ECO:0000313" key="9">
    <source>
        <dbReference type="EMBL" id="KAJ2007531.1"/>
    </source>
</evidence>
<dbReference type="FunFam" id="1.10.10.440:FF:000013">
    <property type="entry name" value="pre-mRNA-processing protein 40A isoform X1"/>
    <property type="match status" value="1"/>
</dbReference>
<dbReference type="GO" id="GO:0071004">
    <property type="term" value="C:U2-type prespliceosome"/>
    <property type="evidence" value="ECO:0007669"/>
    <property type="project" value="TreeGrafter"/>
</dbReference>
<dbReference type="InterPro" id="IPR002713">
    <property type="entry name" value="FF_domain"/>
</dbReference>
<dbReference type="OrthoDB" id="187617at2759"/>
<comment type="subcellular location">
    <subcellularLocation>
        <location evidence="1">Nucleus</location>
    </subcellularLocation>
</comment>
<dbReference type="InterPro" id="IPR001202">
    <property type="entry name" value="WW_dom"/>
</dbReference>
<evidence type="ECO:0000256" key="2">
    <source>
        <dbReference type="ARBA" id="ARBA00022664"/>
    </source>
</evidence>
<dbReference type="SMART" id="SM00456">
    <property type="entry name" value="WW"/>
    <property type="match status" value="2"/>
</dbReference>
<evidence type="ECO:0000256" key="3">
    <source>
        <dbReference type="ARBA" id="ARBA00022737"/>
    </source>
</evidence>
<dbReference type="InterPro" id="IPR036517">
    <property type="entry name" value="FF_domain_sf"/>
</dbReference>
<dbReference type="SUPFAM" id="SSF51045">
    <property type="entry name" value="WW domain"/>
    <property type="match status" value="2"/>
</dbReference>
<feature type="region of interest" description="Disordered" evidence="6">
    <location>
        <begin position="1"/>
        <end position="21"/>
    </location>
</feature>
<feature type="compositionally biased region" description="Polar residues" evidence="6">
    <location>
        <begin position="626"/>
        <end position="647"/>
    </location>
</feature>
<accession>A0A9W8BPA0</accession>
<dbReference type="GO" id="GO:0003723">
    <property type="term" value="F:RNA binding"/>
    <property type="evidence" value="ECO:0007669"/>
    <property type="project" value="TreeGrafter"/>
</dbReference>
<feature type="region of interest" description="Disordered" evidence="6">
    <location>
        <begin position="591"/>
        <end position="663"/>
    </location>
</feature>
<reference evidence="9" key="1">
    <citation type="submission" date="2022-07" db="EMBL/GenBank/DDBJ databases">
        <title>Phylogenomic reconstructions and comparative analyses of Kickxellomycotina fungi.</title>
        <authorList>
            <person name="Reynolds N.K."/>
            <person name="Stajich J.E."/>
            <person name="Barry K."/>
            <person name="Grigoriev I.V."/>
            <person name="Crous P."/>
            <person name="Smith M.E."/>
        </authorList>
    </citation>
    <scope>NUCLEOTIDE SEQUENCE</scope>
    <source>
        <strain evidence="9">IMI 214461</strain>
    </source>
</reference>
<dbReference type="Gene3D" id="2.20.70.10">
    <property type="match status" value="2"/>
</dbReference>
<dbReference type="EMBL" id="JANBQF010000024">
    <property type="protein sequence ID" value="KAJ2007531.1"/>
    <property type="molecule type" value="Genomic_DNA"/>
</dbReference>
<evidence type="ECO:0000313" key="10">
    <source>
        <dbReference type="Proteomes" id="UP001150907"/>
    </source>
</evidence>
<feature type="domain" description="FF" evidence="8">
    <location>
        <begin position="396"/>
        <end position="454"/>
    </location>
</feature>
<sequence>MENKERPSSSEVPRPTSWVEYTTPDGRVYYFSTETRTTTWEKPDELKPAKERTSVWKEYVKDGRAYWYNTETKTSTWSRPAELGSGAETPAPTGQPIAAVDKAAELAKEPLAIAGPSQSKQPLRPKSPAEANSSQRSVRQQHFAPPNAVPERQRMARREFRTHQEAEQAFFDLLLAHKVGSDWTWEQTLREIASDPDYRSLKSLQERKDAFYKYTDKLREREQEEKRERAKQQRDNFFAMLKDMPISQVTRFRKIKHLAAEHPAFIAAGRESERLFGEFMDEFIRETKERRRAVRNEAMHKLSEHFVGLPISAKWSDVKAELLHKFSHLLMPALRAPADPSAVPVDTPYMLGSEADPEAGLCMLDFMDAFERAIADAEKREAEERQREKDGILGSQRQRRDGFRQLLEEHNSWFTPSSTWTQFYPLIKADPRYIEILGQPGSTPLELFWDKVELLDEDVYRERKRLEAAMHEHGFRVHTGTTIDEVKKFVADTCSITDSYLDYIFEQVLMKARRKKEEEDERLQRQRCRLMDDFKYALLDLSPALDARSTWEVDKGRIARLPEYRDLADEAAGREVFGRIIEREKEKELASAAQYSRDLESHKRLRSSPEVASPPGGRIVRPRTGSRGNASSNARHSPTHHASSGNVHNEGHDSELEEGEMVV</sequence>
<dbReference type="PROSITE" id="PS01159">
    <property type="entry name" value="WW_DOMAIN_1"/>
    <property type="match status" value="2"/>
</dbReference>
<dbReference type="PANTHER" id="PTHR11864">
    <property type="entry name" value="PRE-MRNA-PROCESSING PROTEIN PRP40"/>
    <property type="match status" value="1"/>
</dbReference>
<dbReference type="GO" id="GO:0005685">
    <property type="term" value="C:U1 snRNP"/>
    <property type="evidence" value="ECO:0007669"/>
    <property type="project" value="TreeGrafter"/>
</dbReference>
<name>A0A9W8BPA0_9FUNG</name>
<feature type="domain" description="FF" evidence="8">
    <location>
        <begin position="161"/>
        <end position="217"/>
    </location>
</feature>
<keyword evidence="3" id="KW-0677">Repeat</keyword>
<dbReference type="Pfam" id="PF00397">
    <property type="entry name" value="WW"/>
    <property type="match status" value="1"/>
</dbReference>
<dbReference type="SMART" id="SM00441">
    <property type="entry name" value="FF"/>
    <property type="match status" value="3"/>
</dbReference>
<keyword evidence="10" id="KW-1185">Reference proteome</keyword>
<feature type="compositionally biased region" description="Polar residues" evidence="6">
    <location>
        <begin position="130"/>
        <end position="140"/>
    </location>
</feature>
<keyword evidence="5" id="KW-0539">Nucleus</keyword>
<dbReference type="Proteomes" id="UP001150907">
    <property type="component" value="Unassembled WGS sequence"/>
</dbReference>
<feature type="domain" description="WW" evidence="7">
    <location>
        <begin position="12"/>
        <end position="45"/>
    </location>
</feature>
<protein>
    <submittedName>
        <fullName evidence="9">U1 snRNP protein</fullName>
    </submittedName>
</protein>